<evidence type="ECO:0008006" key="10">
    <source>
        <dbReference type="Google" id="ProtNLM"/>
    </source>
</evidence>
<evidence type="ECO:0000256" key="1">
    <source>
        <dbReference type="SAM" id="SignalP"/>
    </source>
</evidence>
<keyword evidence="1" id="KW-0732">Signal</keyword>
<evidence type="ECO:0000259" key="2">
    <source>
        <dbReference type="Pfam" id="PF07624"/>
    </source>
</evidence>
<feature type="domain" description="DUF1587" evidence="3">
    <location>
        <begin position="125"/>
        <end position="188"/>
    </location>
</feature>
<proteinExistence type="predicted"/>
<dbReference type="InterPro" id="IPR013043">
    <property type="entry name" value="DUF1595"/>
</dbReference>
<gene>
    <name evidence="8" type="ORF">GMBLW1_15460</name>
</gene>
<evidence type="ECO:0000259" key="3">
    <source>
        <dbReference type="Pfam" id="PF07626"/>
    </source>
</evidence>
<name>A0A6C2YM22_9BACT</name>
<dbReference type="AlphaFoldDB" id="A0A6C2YM22"/>
<evidence type="ECO:0000259" key="5">
    <source>
        <dbReference type="Pfam" id="PF07631"/>
    </source>
</evidence>
<dbReference type="GO" id="GO:0009055">
    <property type="term" value="F:electron transfer activity"/>
    <property type="evidence" value="ECO:0007669"/>
    <property type="project" value="InterPro"/>
</dbReference>
<feature type="domain" description="DUF1595" evidence="7">
    <location>
        <begin position="348"/>
        <end position="406"/>
    </location>
</feature>
<dbReference type="Proteomes" id="UP000464378">
    <property type="component" value="Chromosome"/>
</dbReference>
<feature type="chain" id="PRO_5036383884" description="Cytochrome c domain-containing protein" evidence="1">
    <location>
        <begin position="21"/>
        <end position="773"/>
    </location>
</feature>
<keyword evidence="9" id="KW-1185">Reference proteome</keyword>
<protein>
    <recommendedName>
        <fullName evidence="10">Cytochrome c domain-containing protein</fullName>
    </recommendedName>
</protein>
<evidence type="ECO:0000259" key="4">
    <source>
        <dbReference type="Pfam" id="PF07627"/>
    </source>
</evidence>
<dbReference type="Pfam" id="PF07626">
    <property type="entry name" value="PSD3"/>
    <property type="match status" value="1"/>
</dbReference>
<feature type="domain" description="DUF1588" evidence="4">
    <location>
        <begin position="580"/>
        <end position="676"/>
    </location>
</feature>
<dbReference type="InterPro" id="IPR013039">
    <property type="entry name" value="DUF1588"/>
</dbReference>
<dbReference type="InterPro" id="IPR013036">
    <property type="entry name" value="DUF1587"/>
</dbReference>
<dbReference type="Pfam" id="PF07635">
    <property type="entry name" value="PSCyt1"/>
    <property type="match status" value="1"/>
</dbReference>
<evidence type="ECO:0000259" key="6">
    <source>
        <dbReference type="Pfam" id="PF07635"/>
    </source>
</evidence>
<dbReference type="InterPro" id="IPR011478">
    <property type="entry name" value="DUF1585"/>
</dbReference>
<dbReference type="Pfam" id="PF07631">
    <property type="entry name" value="PSD4"/>
    <property type="match status" value="1"/>
</dbReference>
<feature type="domain" description="DUF1585" evidence="2">
    <location>
        <begin position="690"/>
        <end position="763"/>
    </location>
</feature>
<dbReference type="InterPro" id="IPR013042">
    <property type="entry name" value="DUF1592"/>
</dbReference>
<dbReference type="RefSeq" id="WP_162657592.1">
    <property type="nucleotide sequence ID" value="NZ_LR593887.1"/>
</dbReference>
<dbReference type="Pfam" id="PF07627">
    <property type="entry name" value="PSCyt3"/>
    <property type="match status" value="1"/>
</dbReference>
<dbReference type="Pfam" id="PF07637">
    <property type="entry name" value="PSD5"/>
    <property type="match status" value="1"/>
</dbReference>
<evidence type="ECO:0000313" key="9">
    <source>
        <dbReference type="Proteomes" id="UP000464378"/>
    </source>
</evidence>
<dbReference type="SUPFAM" id="SSF46626">
    <property type="entry name" value="Cytochrome c"/>
    <property type="match status" value="1"/>
</dbReference>
<evidence type="ECO:0000259" key="7">
    <source>
        <dbReference type="Pfam" id="PF07637"/>
    </source>
</evidence>
<feature type="signal peptide" evidence="1">
    <location>
        <begin position="1"/>
        <end position="20"/>
    </location>
</feature>
<reference evidence="8" key="1">
    <citation type="submission" date="2019-04" db="EMBL/GenBank/DDBJ databases">
        <authorList>
            <consortium name="Science for Life Laboratories"/>
        </authorList>
    </citation>
    <scope>NUCLEOTIDE SEQUENCE</scope>
    <source>
        <strain evidence="8">MBLW1</strain>
    </source>
</reference>
<dbReference type="GO" id="GO:0020037">
    <property type="term" value="F:heme binding"/>
    <property type="evidence" value="ECO:0007669"/>
    <property type="project" value="InterPro"/>
</dbReference>
<dbReference type="InParanoid" id="A0A6C2YM22"/>
<evidence type="ECO:0000313" key="8">
    <source>
        <dbReference type="EMBL" id="VIP02414.1"/>
    </source>
</evidence>
<dbReference type="InterPro" id="IPR011429">
    <property type="entry name" value="Cyt_c_Planctomycete-type"/>
</dbReference>
<dbReference type="EMBL" id="LR586016">
    <property type="protein sequence ID" value="VIP02414.1"/>
    <property type="molecule type" value="Genomic_DNA"/>
</dbReference>
<sequence>MRRMMLSLGTLLLSVPICNAAETAVPADLARDGLKFVQQYCMSCHNDKARKADLSLEPDRDEAAILRNRKVWQNVLDQVQSGAMPPSNRPQPKIHETEAFVKSIRGVFDRYDRNAPPDPGRVTVRRLNRTEYRNTVRDLLDADFDPTENFPADDIGHGFDNIGDVLTVSPVLMERYLAAAESVLDRAILVNPPKPSHRQQWAPYTEPAGGGGPKLVDGFRVLTDPKSPVNTPFSSALPGEFLFKARVYGESSDATPVRVAMLINGKEYRQLDVKATKAKPEEIELKAELPAGEYRVAIGILNPGDDKVKRSVMIQWLSLTGPMDMRPLAQRKLLAVTPGRSQREQTIDVMTRFLRRAYRRPPTIEEINRSVELVEAVVAEKEPWVAGIKLAMQAALVSPKFLFRLELDDRADSKTPSKLDEFALASRLSYFLWASMPDDELLTLAEKGQLSASLDAQVNRMLADPRSESLVENFALQWLQLQRIATFQADQKLFPHFSDELRKSMLKETQLFVQAIFRENRSVLELIDSDFTFLNEKLSYHYGIEDTMGNRFGQKEKKPGGQRIKGEEFVRVKLQPEASRGGLLTMASVLSVTSNPTRTSPVKRGRWVLEQILGTPPPPAPPDVPELQEGKQLTGTLRQRMEQHRANPSCAGCHARMDPLGFAFENFDATGKYRWQDEGQNIDSSGVLPDGRKFQGPNELKKILLAQRELIVRNLVSKMLTYALGRGVEYYDKPAMDRIVAAMGKEQDSVHAMIRAIVQSEPFRMRRGRGQGE</sequence>
<dbReference type="KEGG" id="tim:GMBLW1_15460"/>
<feature type="domain" description="DUF1592" evidence="5">
    <location>
        <begin position="419"/>
        <end position="544"/>
    </location>
</feature>
<accession>A0A6C2YM22</accession>
<dbReference type="EMBL" id="LR593887">
    <property type="protein sequence ID" value="VTS01327.1"/>
    <property type="molecule type" value="Genomic_DNA"/>
</dbReference>
<dbReference type="InterPro" id="IPR036909">
    <property type="entry name" value="Cyt_c-like_dom_sf"/>
</dbReference>
<organism evidence="8">
    <name type="scientific">Tuwongella immobilis</name>
    <dbReference type="NCBI Taxonomy" id="692036"/>
    <lineage>
        <taxon>Bacteria</taxon>
        <taxon>Pseudomonadati</taxon>
        <taxon>Planctomycetota</taxon>
        <taxon>Planctomycetia</taxon>
        <taxon>Gemmatales</taxon>
        <taxon>Gemmataceae</taxon>
        <taxon>Tuwongella</taxon>
    </lineage>
</organism>
<feature type="domain" description="Cytochrome C Planctomycete-type" evidence="6">
    <location>
        <begin position="41"/>
        <end position="87"/>
    </location>
</feature>
<dbReference type="Pfam" id="PF07624">
    <property type="entry name" value="PSD2"/>
    <property type="match status" value="1"/>
</dbReference>